<keyword evidence="3" id="KW-1185">Reference proteome</keyword>
<feature type="region of interest" description="Disordered" evidence="1">
    <location>
        <begin position="121"/>
        <end position="149"/>
    </location>
</feature>
<dbReference type="Proteomes" id="UP001054945">
    <property type="component" value="Unassembled WGS sequence"/>
</dbReference>
<protein>
    <submittedName>
        <fullName evidence="2">Lachesin</fullName>
    </submittedName>
</protein>
<feature type="compositionally biased region" description="Polar residues" evidence="1">
    <location>
        <begin position="125"/>
        <end position="138"/>
    </location>
</feature>
<dbReference type="EMBL" id="BPLR01009160">
    <property type="protein sequence ID" value="GIY29943.1"/>
    <property type="molecule type" value="Genomic_DNA"/>
</dbReference>
<evidence type="ECO:0000256" key="1">
    <source>
        <dbReference type="SAM" id="MobiDB-lite"/>
    </source>
</evidence>
<sequence>MGTYICTAENGVPPSMARRTQLYVHFPPMLWIPNQLIGVPQVAALSWSVWWSPFQSPSTTGRGTTANCSSLAIATQSPNSLGSTEGAIRVYETVNPHSTSTAKTDYVEDERLEMLDDSLSRERNFPNQSPAHEPASTQDTKRSDGTNGSPPLILTPLLLYVLFLL</sequence>
<evidence type="ECO:0000313" key="3">
    <source>
        <dbReference type="Proteomes" id="UP001054945"/>
    </source>
</evidence>
<organism evidence="2 3">
    <name type="scientific">Caerostris extrusa</name>
    <name type="common">Bark spider</name>
    <name type="synonym">Caerostris bankana</name>
    <dbReference type="NCBI Taxonomy" id="172846"/>
    <lineage>
        <taxon>Eukaryota</taxon>
        <taxon>Metazoa</taxon>
        <taxon>Ecdysozoa</taxon>
        <taxon>Arthropoda</taxon>
        <taxon>Chelicerata</taxon>
        <taxon>Arachnida</taxon>
        <taxon>Araneae</taxon>
        <taxon>Araneomorphae</taxon>
        <taxon>Entelegynae</taxon>
        <taxon>Araneoidea</taxon>
        <taxon>Araneidae</taxon>
        <taxon>Caerostris</taxon>
    </lineage>
</organism>
<name>A0AAV4SDI6_CAEEX</name>
<gene>
    <name evidence="2" type="primary">Lac_1</name>
    <name evidence="2" type="ORF">CEXT_307501</name>
</gene>
<dbReference type="AlphaFoldDB" id="A0AAV4SDI6"/>
<evidence type="ECO:0000313" key="2">
    <source>
        <dbReference type="EMBL" id="GIY29943.1"/>
    </source>
</evidence>
<comment type="caution">
    <text evidence="2">The sequence shown here is derived from an EMBL/GenBank/DDBJ whole genome shotgun (WGS) entry which is preliminary data.</text>
</comment>
<accession>A0AAV4SDI6</accession>
<proteinExistence type="predicted"/>
<reference evidence="2 3" key="1">
    <citation type="submission" date="2021-06" db="EMBL/GenBank/DDBJ databases">
        <title>Caerostris extrusa draft genome.</title>
        <authorList>
            <person name="Kono N."/>
            <person name="Arakawa K."/>
        </authorList>
    </citation>
    <scope>NUCLEOTIDE SEQUENCE [LARGE SCALE GENOMIC DNA]</scope>
</reference>